<organism evidence="2 3">
    <name type="scientific">Cryptolaemus montrouzieri</name>
    <dbReference type="NCBI Taxonomy" id="559131"/>
    <lineage>
        <taxon>Eukaryota</taxon>
        <taxon>Metazoa</taxon>
        <taxon>Ecdysozoa</taxon>
        <taxon>Arthropoda</taxon>
        <taxon>Hexapoda</taxon>
        <taxon>Insecta</taxon>
        <taxon>Pterygota</taxon>
        <taxon>Neoptera</taxon>
        <taxon>Endopterygota</taxon>
        <taxon>Coleoptera</taxon>
        <taxon>Polyphaga</taxon>
        <taxon>Cucujiformia</taxon>
        <taxon>Coccinelloidea</taxon>
        <taxon>Coccinellidae</taxon>
        <taxon>Scymninae</taxon>
        <taxon>Scymnini</taxon>
        <taxon>Cryptolaemus</taxon>
    </lineage>
</organism>
<proteinExistence type="predicted"/>
<evidence type="ECO:0000313" key="3">
    <source>
        <dbReference type="Proteomes" id="UP001516400"/>
    </source>
</evidence>
<evidence type="ECO:0000256" key="1">
    <source>
        <dbReference type="SAM" id="MobiDB-lite"/>
    </source>
</evidence>
<sequence length="123" mass="13814">MADRATLVRYDWYRGKTQDGPKISRYSHDTGETHDMENTSNCVIESLLGDRQGMSGAGTGYDSIRNVASRVLRRRFPIEKTATASQQTQQRSQKRTRTPPIDGAAQEIQPAPTQAGLLRHRIK</sequence>
<name>A0ABD2NGR4_9CUCU</name>
<feature type="region of interest" description="Disordered" evidence="1">
    <location>
        <begin position="18"/>
        <end position="37"/>
    </location>
</feature>
<protein>
    <submittedName>
        <fullName evidence="2">Uncharacterized protein</fullName>
    </submittedName>
</protein>
<dbReference type="EMBL" id="JABFTP020000103">
    <property type="protein sequence ID" value="KAL3277868.1"/>
    <property type="molecule type" value="Genomic_DNA"/>
</dbReference>
<keyword evidence="3" id="KW-1185">Reference proteome</keyword>
<comment type="caution">
    <text evidence="2">The sequence shown here is derived from an EMBL/GenBank/DDBJ whole genome shotgun (WGS) entry which is preliminary data.</text>
</comment>
<accession>A0ABD2NGR4</accession>
<dbReference type="Proteomes" id="UP001516400">
    <property type="component" value="Unassembled WGS sequence"/>
</dbReference>
<feature type="compositionally biased region" description="Low complexity" evidence="1">
    <location>
        <begin position="80"/>
        <end position="91"/>
    </location>
</feature>
<gene>
    <name evidence="2" type="ORF">HHI36_013209</name>
</gene>
<reference evidence="2 3" key="1">
    <citation type="journal article" date="2021" name="BMC Biol.">
        <title>Horizontally acquired antibacterial genes associated with adaptive radiation of ladybird beetles.</title>
        <authorList>
            <person name="Li H.S."/>
            <person name="Tang X.F."/>
            <person name="Huang Y.H."/>
            <person name="Xu Z.Y."/>
            <person name="Chen M.L."/>
            <person name="Du X.Y."/>
            <person name="Qiu B.Y."/>
            <person name="Chen P.T."/>
            <person name="Zhang W."/>
            <person name="Slipinski A."/>
            <person name="Escalona H.E."/>
            <person name="Waterhouse R.M."/>
            <person name="Zwick A."/>
            <person name="Pang H."/>
        </authorList>
    </citation>
    <scope>NUCLEOTIDE SEQUENCE [LARGE SCALE GENOMIC DNA]</scope>
    <source>
        <strain evidence="2">SYSU2018</strain>
    </source>
</reference>
<feature type="region of interest" description="Disordered" evidence="1">
    <location>
        <begin position="77"/>
        <end position="123"/>
    </location>
</feature>
<evidence type="ECO:0000313" key="2">
    <source>
        <dbReference type="EMBL" id="KAL3277868.1"/>
    </source>
</evidence>
<dbReference type="AlphaFoldDB" id="A0ABD2NGR4"/>
<feature type="compositionally biased region" description="Basic and acidic residues" evidence="1">
    <location>
        <begin position="26"/>
        <end position="37"/>
    </location>
</feature>